<reference evidence="1" key="1">
    <citation type="journal article" date="2015" name="Nature">
        <title>Complex archaea that bridge the gap between prokaryotes and eukaryotes.</title>
        <authorList>
            <person name="Spang A."/>
            <person name="Saw J.H."/>
            <person name="Jorgensen S.L."/>
            <person name="Zaremba-Niedzwiedzka K."/>
            <person name="Martijn J."/>
            <person name="Lind A.E."/>
            <person name="van Eijk R."/>
            <person name="Schleper C."/>
            <person name="Guy L."/>
            <person name="Ettema T.J."/>
        </authorList>
    </citation>
    <scope>NUCLEOTIDE SEQUENCE</scope>
</reference>
<comment type="caution">
    <text evidence="1">The sequence shown here is derived from an EMBL/GenBank/DDBJ whole genome shotgun (WGS) entry which is preliminary data.</text>
</comment>
<dbReference type="EMBL" id="LAZR01010070">
    <property type="protein sequence ID" value="KKM68983.1"/>
    <property type="molecule type" value="Genomic_DNA"/>
</dbReference>
<proteinExistence type="predicted"/>
<name>A0A0F9JHD0_9ZZZZ</name>
<evidence type="ECO:0000313" key="1">
    <source>
        <dbReference type="EMBL" id="KKM68983.1"/>
    </source>
</evidence>
<protein>
    <submittedName>
        <fullName evidence="1">Uncharacterized protein</fullName>
    </submittedName>
</protein>
<accession>A0A0F9JHD0</accession>
<dbReference type="AlphaFoldDB" id="A0A0F9JHD0"/>
<sequence length="293" mass="32103">MASGDFTKTTMDKWLPEVWSPVATITYRANTVFVPLLDHRWEPELGVGRGDVVNIPGFSQNQRTDTNTRSTFGTGAALTFTVVTEGQTTLNVDKMAYHAWRMPVEMSLQTMKPYESLLMEGVPQSLALQIDNYFASDGTDGIDAFTDIGADNVDITDDVILEGETNLNNVNAPLEDRWMLISPASRGSLMQIEVLRNQLFANTVGNLSGAKGAGFLGKIYTLNVYMSNNLETVTSGKRNAIFHREAIAIAVQQEVKIEKGLNIADGIFNEFVGYLVYGGVVVKSTFGRSVLGK</sequence>
<gene>
    <name evidence="1" type="ORF">LCGC14_1455470</name>
</gene>
<organism evidence="1">
    <name type="scientific">marine sediment metagenome</name>
    <dbReference type="NCBI Taxonomy" id="412755"/>
    <lineage>
        <taxon>unclassified sequences</taxon>
        <taxon>metagenomes</taxon>
        <taxon>ecological metagenomes</taxon>
    </lineage>
</organism>